<dbReference type="VEuPathDB" id="MicrosporidiaDB:HERIO_2157"/>
<feature type="region of interest" description="Disordered" evidence="1">
    <location>
        <begin position="1"/>
        <end position="93"/>
    </location>
</feature>
<evidence type="ECO:0000313" key="3">
    <source>
        <dbReference type="Proteomes" id="UP000192501"/>
    </source>
</evidence>
<feature type="compositionally biased region" description="Polar residues" evidence="1">
    <location>
        <begin position="74"/>
        <end position="93"/>
    </location>
</feature>
<organism evidence="2 3">
    <name type="scientific">Hepatospora eriocheir</name>
    <dbReference type="NCBI Taxonomy" id="1081669"/>
    <lineage>
        <taxon>Eukaryota</taxon>
        <taxon>Fungi</taxon>
        <taxon>Fungi incertae sedis</taxon>
        <taxon>Microsporidia</taxon>
        <taxon>Hepatosporidae</taxon>
        <taxon>Hepatospora</taxon>
    </lineage>
</organism>
<feature type="compositionally biased region" description="Basic and acidic residues" evidence="1">
    <location>
        <begin position="1"/>
        <end position="13"/>
    </location>
</feature>
<dbReference type="EMBL" id="LTAI01000344">
    <property type="protein sequence ID" value="ORD98993.1"/>
    <property type="molecule type" value="Genomic_DNA"/>
</dbReference>
<protein>
    <submittedName>
        <fullName evidence="2">Uncharacterized protein</fullName>
    </submittedName>
</protein>
<dbReference type="AlphaFoldDB" id="A0A1X0QGW3"/>
<feature type="compositionally biased region" description="Polar residues" evidence="1">
    <location>
        <begin position="42"/>
        <end position="67"/>
    </location>
</feature>
<evidence type="ECO:0000256" key="1">
    <source>
        <dbReference type="SAM" id="MobiDB-lite"/>
    </source>
</evidence>
<reference evidence="2 3" key="1">
    <citation type="journal article" date="2017" name="Environ. Microbiol.">
        <title>Decay of the glycolytic pathway and adaptation to intranuclear parasitism within Enterocytozoonidae microsporidia.</title>
        <authorList>
            <person name="Wiredu Boakye D."/>
            <person name="Jaroenlak P."/>
            <person name="Prachumwat A."/>
            <person name="Williams T.A."/>
            <person name="Bateman K.S."/>
            <person name="Itsathitphaisarn O."/>
            <person name="Sritunyalucksana K."/>
            <person name="Paszkiewicz K.H."/>
            <person name="Moore K.A."/>
            <person name="Stentiford G.D."/>
            <person name="Williams B.A."/>
        </authorList>
    </citation>
    <scope>NUCLEOTIDE SEQUENCE [LARGE SCALE GENOMIC DNA]</scope>
    <source>
        <strain evidence="3">canceri</strain>
    </source>
</reference>
<sequence>MDIDGLKEKEKQESLSNHNHSLPPLNDKKEKDSSTAKASVRITKSNNSFPKASSFSTYKYSNRNMNGSVKRLNRNPSGSRTTTTIKRVSYGKN</sequence>
<comment type="caution">
    <text evidence="2">The sequence shown here is derived from an EMBL/GenBank/DDBJ whole genome shotgun (WGS) entry which is preliminary data.</text>
</comment>
<dbReference type="VEuPathDB" id="MicrosporidiaDB:A0H76_1589"/>
<dbReference type="Proteomes" id="UP000192501">
    <property type="component" value="Unassembled WGS sequence"/>
</dbReference>
<accession>A0A1X0QGW3</accession>
<proteinExistence type="predicted"/>
<name>A0A1X0QGW3_9MICR</name>
<evidence type="ECO:0000313" key="2">
    <source>
        <dbReference type="EMBL" id="ORD98993.1"/>
    </source>
</evidence>
<gene>
    <name evidence="2" type="ORF">A0H76_1589</name>
</gene>